<evidence type="ECO:0000256" key="5">
    <source>
        <dbReference type="ARBA" id="ARBA00022801"/>
    </source>
</evidence>
<dbReference type="RefSeq" id="WP_200353477.1">
    <property type="nucleotide sequence ID" value="NZ_JAENIL010000001.1"/>
</dbReference>
<evidence type="ECO:0000256" key="6">
    <source>
        <dbReference type="ARBA" id="ARBA00022837"/>
    </source>
</evidence>
<keyword evidence="5" id="KW-0378">Hydrolase</keyword>
<comment type="similarity">
    <text evidence="2">Belongs to the sulfatase family.</text>
</comment>
<dbReference type="SUPFAM" id="SSF53649">
    <property type="entry name" value="Alkaline phosphatase-like"/>
    <property type="match status" value="1"/>
</dbReference>
<sequence length="491" mass="54293">MNLFKATPLTLLLTLIAAFPTTSIEADEKPLNIILFLVDDWGWTDGGVFGSDLYQTPNMDKLAREGTLFSQAYAACTVCSPTRSAVLTGLYPARTYLTDWIGGHAPNYSNLPLQEPEWTKKLEFKHTTIAEVLKQNGYRTASIGKWHLTPKGKPGSPEVAAYWPEHHGFDKNIGGNQFGSPGSYFAPYGKGDGIRLNMPESKKGDYITDRLVDEAVELIENWKDDPFFFYFPLYNVHLPLQAKDEYIALYQDKVKPGMRHTNAKYAAMVHAVDVAIGRVSDALEAAGLSENTMIILTGDNGGLIRGGLTSNAPLREGKGSVYEGGVRVPCVVKLPGGAQGARNETPIISNDFFPTILSAAGIQNIVNDTDGQDLTPILSGASETIADRDLFWHYPHYHTQGSTPYSAIRSGDYRLIEYHRDGNVELYNLANDIGECNDLSRHQPHIVNKLKQKLHAWRDSVSAQMPTPHPDYDPTKPTLNPSQTKKLKSKK</sequence>
<dbReference type="EMBL" id="JAENIL010000001">
    <property type="protein sequence ID" value="MBK1875260.1"/>
    <property type="molecule type" value="Genomic_DNA"/>
</dbReference>
<comment type="cofactor">
    <cofactor evidence="1">
        <name>Ca(2+)</name>
        <dbReference type="ChEBI" id="CHEBI:29108"/>
    </cofactor>
</comment>
<evidence type="ECO:0000256" key="8">
    <source>
        <dbReference type="SAM" id="SignalP"/>
    </source>
</evidence>
<dbReference type="InterPro" id="IPR017850">
    <property type="entry name" value="Alkaline_phosphatase_core_sf"/>
</dbReference>
<dbReference type="InterPro" id="IPR024607">
    <property type="entry name" value="Sulfatase_CS"/>
</dbReference>
<evidence type="ECO:0000256" key="1">
    <source>
        <dbReference type="ARBA" id="ARBA00001913"/>
    </source>
</evidence>
<feature type="chain" id="PRO_5038035788" evidence="8">
    <location>
        <begin position="27"/>
        <end position="491"/>
    </location>
</feature>
<evidence type="ECO:0000259" key="9">
    <source>
        <dbReference type="Pfam" id="PF00884"/>
    </source>
</evidence>
<dbReference type="PANTHER" id="PTHR42693">
    <property type="entry name" value="ARYLSULFATASE FAMILY MEMBER"/>
    <property type="match status" value="1"/>
</dbReference>
<reference evidence="10" key="1">
    <citation type="submission" date="2021-01" db="EMBL/GenBank/DDBJ databases">
        <title>Modified the classification status of verrucomicrobia.</title>
        <authorList>
            <person name="Feng X."/>
        </authorList>
    </citation>
    <scope>NUCLEOTIDE SEQUENCE</scope>
    <source>
        <strain evidence="10">KCTC 13126</strain>
    </source>
</reference>
<dbReference type="Gene3D" id="3.40.720.10">
    <property type="entry name" value="Alkaline Phosphatase, subunit A"/>
    <property type="match status" value="1"/>
</dbReference>
<feature type="domain" description="Sulfatase N-terminal" evidence="9">
    <location>
        <begin position="32"/>
        <end position="362"/>
    </location>
</feature>
<gene>
    <name evidence="10" type="ORF">JIN87_00200</name>
</gene>
<evidence type="ECO:0000313" key="10">
    <source>
        <dbReference type="EMBL" id="MBK1875260.1"/>
    </source>
</evidence>
<proteinExistence type="inferred from homology"/>
<dbReference type="InterPro" id="IPR000917">
    <property type="entry name" value="Sulfatase_N"/>
</dbReference>
<dbReference type="Pfam" id="PF00884">
    <property type="entry name" value="Sulfatase"/>
    <property type="match status" value="1"/>
</dbReference>
<feature type="signal peptide" evidence="8">
    <location>
        <begin position="1"/>
        <end position="26"/>
    </location>
</feature>
<comment type="caution">
    <text evidence="10">The sequence shown here is derived from an EMBL/GenBank/DDBJ whole genome shotgun (WGS) entry which is preliminary data.</text>
</comment>
<dbReference type="PANTHER" id="PTHR42693:SF42">
    <property type="entry name" value="ARYLSULFATASE G"/>
    <property type="match status" value="1"/>
</dbReference>
<name>A0A934RPU5_9BACT</name>
<keyword evidence="11" id="KW-1185">Reference proteome</keyword>
<keyword evidence="6" id="KW-0106">Calcium</keyword>
<dbReference type="Proteomes" id="UP000617628">
    <property type="component" value="Unassembled WGS sequence"/>
</dbReference>
<dbReference type="GO" id="GO:0046872">
    <property type="term" value="F:metal ion binding"/>
    <property type="evidence" value="ECO:0007669"/>
    <property type="project" value="UniProtKB-KW"/>
</dbReference>
<protein>
    <submittedName>
        <fullName evidence="10">Sulfatase</fullName>
    </submittedName>
</protein>
<evidence type="ECO:0000256" key="3">
    <source>
        <dbReference type="ARBA" id="ARBA00022723"/>
    </source>
</evidence>
<accession>A0A934RPU5</accession>
<evidence type="ECO:0000256" key="4">
    <source>
        <dbReference type="ARBA" id="ARBA00022729"/>
    </source>
</evidence>
<dbReference type="AlphaFoldDB" id="A0A934RPU5"/>
<dbReference type="CDD" id="cd16144">
    <property type="entry name" value="ARS_like"/>
    <property type="match status" value="1"/>
</dbReference>
<dbReference type="Gene3D" id="3.30.1120.10">
    <property type="match status" value="1"/>
</dbReference>
<evidence type="ECO:0000256" key="7">
    <source>
        <dbReference type="SAM" id="MobiDB-lite"/>
    </source>
</evidence>
<dbReference type="GO" id="GO:0004065">
    <property type="term" value="F:arylsulfatase activity"/>
    <property type="evidence" value="ECO:0007669"/>
    <property type="project" value="TreeGrafter"/>
</dbReference>
<evidence type="ECO:0000256" key="2">
    <source>
        <dbReference type="ARBA" id="ARBA00008779"/>
    </source>
</evidence>
<keyword evidence="4 8" id="KW-0732">Signal</keyword>
<dbReference type="PROSITE" id="PS00149">
    <property type="entry name" value="SULFATASE_2"/>
    <property type="match status" value="1"/>
</dbReference>
<organism evidence="10 11">
    <name type="scientific">Pelagicoccus mobilis</name>
    <dbReference type="NCBI Taxonomy" id="415221"/>
    <lineage>
        <taxon>Bacteria</taxon>
        <taxon>Pseudomonadati</taxon>
        <taxon>Verrucomicrobiota</taxon>
        <taxon>Opitutia</taxon>
        <taxon>Puniceicoccales</taxon>
        <taxon>Pelagicoccaceae</taxon>
        <taxon>Pelagicoccus</taxon>
    </lineage>
</organism>
<evidence type="ECO:0000313" key="11">
    <source>
        <dbReference type="Proteomes" id="UP000617628"/>
    </source>
</evidence>
<feature type="region of interest" description="Disordered" evidence="7">
    <location>
        <begin position="462"/>
        <end position="491"/>
    </location>
</feature>
<dbReference type="InterPro" id="IPR050738">
    <property type="entry name" value="Sulfatase"/>
</dbReference>
<keyword evidence="3" id="KW-0479">Metal-binding</keyword>